<sequence length="389" mass="42898">MKKIFFICGIGLALLVINSCKQDVRGPITKDSVAPGPISNVTVINLNGAAKISYSVPADADLLYVKASYKTKQGVVRETKVSRYNSDLTVVGFGDTSAYQVTLYAVDKSENASSPLEVTVHPLTPTVKIVRDSLTVTPDFGGINIKFFNSTEESMAIVVLTNDSLGQFSPINTNYTNLKKGDFSIRGLPSTPTKFGVFVRDRWGNLSDTLIVTLTPLFEELLDRTKMKGLVLPTDAPLGYNGTIAGLFDGNTQDGFYHTGDAARMPQWFTYDMGVTAKLSRLSWFMRPGFFYTLHNPRVVEIWGSNNPNPDGSYDSSWTLLVVHTQIKPSGLPEGQLSQADIDAATAGETVTFPLNTPKVRYIRFKTLKNWSNGTYVNFYELMMWGDTK</sequence>
<dbReference type="EMBL" id="FNAI01000020">
    <property type="protein sequence ID" value="SDF54578.1"/>
    <property type="molecule type" value="Genomic_DNA"/>
</dbReference>
<protein>
    <recommendedName>
        <fullName evidence="6">F5/8 type C domain-containing protein</fullName>
    </recommendedName>
</protein>
<organism evidence="4 5">
    <name type="scientific">Mucilaginibacter pineti</name>
    <dbReference type="NCBI Taxonomy" id="1391627"/>
    <lineage>
        <taxon>Bacteria</taxon>
        <taxon>Pseudomonadati</taxon>
        <taxon>Bacteroidota</taxon>
        <taxon>Sphingobacteriia</taxon>
        <taxon>Sphingobacteriales</taxon>
        <taxon>Sphingobacteriaceae</taxon>
        <taxon>Mucilaginibacter</taxon>
    </lineage>
</organism>
<dbReference type="Proteomes" id="UP000199072">
    <property type="component" value="Unassembled WGS sequence"/>
</dbReference>
<feature type="domain" description="DUF5126" evidence="3">
    <location>
        <begin position="123"/>
        <end position="224"/>
    </location>
</feature>
<dbReference type="Pfam" id="PF17166">
    <property type="entry name" value="DUF5126"/>
    <property type="match status" value="1"/>
</dbReference>
<evidence type="ECO:0000313" key="5">
    <source>
        <dbReference type="Proteomes" id="UP000199072"/>
    </source>
</evidence>
<dbReference type="AlphaFoldDB" id="A0A1G7LYD6"/>
<reference evidence="4 5" key="1">
    <citation type="submission" date="2016-10" db="EMBL/GenBank/DDBJ databases">
        <authorList>
            <person name="de Groot N.N."/>
        </authorList>
    </citation>
    <scope>NUCLEOTIDE SEQUENCE [LARGE SCALE GENOMIC DNA]</scope>
    <source>
        <strain evidence="4 5">47C3B</strain>
    </source>
</reference>
<gene>
    <name evidence="4" type="ORF">SAMN05216464_1204</name>
</gene>
<dbReference type="SUPFAM" id="SSF49785">
    <property type="entry name" value="Galactose-binding domain-like"/>
    <property type="match status" value="1"/>
</dbReference>
<dbReference type="InterPro" id="IPR008979">
    <property type="entry name" value="Galactose-bd-like_sf"/>
</dbReference>
<dbReference type="Pfam" id="PF16391">
    <property type="entry name" value="DUF5000"/>
    <property type="match status" value="1"/>
</dbReference>
<evidence type="ECO:0000313" key="4">
    <source>
        <dbReference type="EMBL" id="SDF54578.1"/>
    </source>
</evidence>
<evidence type="ECO:0000259" key="3">
    <source>
        <dbReference type="Pfam" id="PF17166"/>
    </source>
</evidence>
<dbReference type="InterPro" id="IPR032527">
    <property type="entry name" value="DUF4959"/>
</dbReference>
<name>A0A1G7LYD6_9SPHI</name>
<proteinExistence type="predicted"/>
<dbReference type="RefSeq" id="WP_162842799.1">
    <property type="nucleotide sequence ID" value="NZ_FNAI01000020.1"/>
</dbReference>
<accession>A0A1G7LYD6</accession>
<dbReference type="InterPro" id="IPR032164">
    <property type="entry name" value="DUF5000"/>
</dbReference>
<dbReference type="InterPro" id="IPR033431">
    <property type="entry name" value="DUF5126"/>
</dbReference>
<dbReference type="STRING" id="1391627.SAMN05216464_1204"/>
<evidence type="ECO:0000259" key="2">
    <source>
        <dbReference type="Pfam" id="PF16391"/>
    </source>
</evidence>
<feature type="domain" description="DUF5000" evidence="2">
    <location>
        <begin position="251"/>
        <end position="386"/>
    </location>
</feature>
<dbReference type="Gene3D" id="2.60.120.260">
    <property type="entry name" value="Galactose-binding domain-like"/>
    <property type="match status" value="1"/>
</dbReference>
<evidence type="ECO:0008006" key="6">
    <source>
        <dbReference type="Google" id="ProtNLM"/>
    </source>
</evidence>
<dbReference type="Pfam" id="PF16323">
    <property type="entry name" value="DUF4959"/>
    <property type="match status" value="1"/>
</dbReference>
<evidence type="ECO:0000259" key="1">
    <source>
        <dbReference type="Pfam" id="PF16323"/>
    </source>
</evidence>
<keyword evidence="5" id="KW-1185">Reference proteome</keyword>
<feature type="domain" description="DUF4959" evidence="1">
    <location>
        <begin position="19"/>
        <end position="122"/>
    </location>
</feature>